<evidence type="ECO:0000256" key="2">
    <source>
        <dbReference type="SAM" id="MobiDB-lite"/>
    </source>
</evidence>
<sequence>MSSKSRKKASKKGSAGPIAFFVAVFIVALGAIQLASTFHTYALNMAELNGLKKQEAALIAQKQELENDIARWDDKAYVTAQARDRLGFVFPGEQAIRVEHPEAVTGETTEDKKTTDESRKTVLPWYKEMAYSFKQADQSDEVKSKETSESTATGESDANGTSPESGGQQQASQDNNQQQSGDQQE</sequence>
<evidence type="ECO:0000313" key="3">
    <source>
        <dbReference type="EMBL" id="OQM50761.1"/>
    </source>
</evidence>
<dbReference type="EMBL" id="NAQA01000003">
    <property type="protein sequence ID" value="OQM50761.1"/>
    <property type="molecule type" value="Genomic_DNA"/>
</dbReference>
<feature type="coiled-coil region" evidence="1">
    <location>
        <begin position="48"/>
        <end position="75"/>
    </location>
</feature>
<accession>A0A1V8PPX5</accession>
<reference evidence="3 4" key="1">
    <citation type="submission" date="2017-03" db="EMBL/GenBank/DDBJ databases">
        <title>Maternal inheritance of bifidobacteria.</title>
        <authorList>
            <person name="Lugli G.A."/>
            <person name="Duranti S."/>
            <person name="Milani C."/>
            <person name="Mancabelli L."/>
        </authorList>
    </citation>
    <scope>NUCLEOTIDE SEQUENCE [LARGE SCALE GENOMIC DNA]</scope>
    <source>
        <strain evidence="3 4">1899B</strain>
    </source>
</reference>
<feature type="compositionally biased region" description="Polar residues" evidence="2">
    <location>
        <begin position="149"/>
        <end position="164"/>
    </location>
</feature>
<dbReference type="InterPro" id="IPR007060">
    <property type="entry name" value="FtsL/DivIC"/>
</dbReference>
<feature type="region of interest" description="Disordered" evidence="2">
    <location>
        <begin position="134"/>
        <end position="185"/>
    </location>
</feature>
<dbReference type="Proteomes" id="UP000192666">
    <property type="component" value="Unassembled WGS sequence"/>
</dbReference>
<name>A0A1V8PPX5_9BIFI</name>
<gene>
    <name evidence="3" type="ORF">B5782_0708</name>
</gene>
<proteinExistence type="predicted"/>
<evidence type="ECO:0000256" key="1">
    <source>
        <dbReference type="SAM" id="Coils"/>
    </source>
</evidence>
<protein>
    <submittedName>
        <fullName evidence="3">Septum formation initiator family protein</fullName>
    </submittedName>
</protein>
<feature type="region of interest" description="Disordered" evidence="2">
    <location>
        <begin position="99"/>
        <end position="121"/>
    </location>
</feature>
<evidence type="ECO:0000313" key="4">
    <source>
        <dbReference type="Proteomes" id="UP000192666"/>
    </source>
</evidence>
<dbReference type="RefSeq" id="WP_080788425.1">
    <property type="nucleotide sequence ID" value="NZ_JBCOZX010000001.1"/>
</dbReference>
<keyword evidence="1" id="KW-0175">Coiled coil</keyword>
<dbReference type="AlphaFoldDB" id="A0A1V8PPX5"/>
<comment type="caution">
    <text evidence="3">The sequence shown here is derived from an EMBL/GenBank/DDBJ whole genome shotgun (WGS) entry which is preliminary data.</text>
</comment>
<organism evidence="3 4">
    <name type="scientific">Bifidobacterium catenulatum</name>
    <dbReference type="NCBI Taxonomy" id="1686"/>
    <lineage>
        <taxon>Bacteria</taxon>
        <taxon>Bacillati</taxon>
        <taxon>Actinomycetota</taxon>
        <taxon>Actinomycetes</taxon>
        <taxon>Bifidobacteriales</taxon>
        <taxon>Bifidobacteriaceae</taxon>
        <taxon>Bifidobacterium</taxon>
    </lineage>
</organism>
<dbReference type="Pfam" id="PF04977">
    <property type="entry name" value="DivIC"/>
    <property type="match status" value="1"/>
</dbReference>
<feature type="compositionally biased region" description="Basic and acidic residues" evidence="2">
    <location>
        <begin position="109"/>
        <end position="120"/>
    </location>
</feature>
<feature type="compositionally biased region" description="Low complexity" evidence="2">
    <location>
        <begin position="165"/>
        <end position="185"/>
    </location>
</feature>